<dbReference type="Proteomes" id="UP000006620">
    <property type="component" value="Chromosome"/>
</dbReference>
<dbReference type="SMART" id="SM00860">
    <property type="entry name" value="SMI1_KNR4"/>
    <property type="match status" value="1"/>
</dbReference>
<dbReference type="KEGG" id="pms:KNP414_04260"/>
<protein>
    <recommendedName>
        <fullName evidence="1">Knr4/Smi1-like domain-containing protein</fullName>
    </recommendedName>
</protein>
<evidence type="ECO:0000313" key="2">
    <source>
        <dbReference type="EMBL" id="AEI42792.1"/>
    </source>
</evidence>
<accession>F8FHT5</accession>
<gene>
    <name evidence="2" type="ordered locus">KNP414_04260</name>
</gene>
<name>F8FHT5_PAEMK</name>
<organism evidence="2 3">
    <name type="scientific">Paenibacillus mucilaginosus (strain KNP414)</name>
    <dbReference type="NCBI Taxonomy" id="1036673"/>
    <lineage>
        <taxon>Bacteria</taxon>
        <taxon>Bacillati</taxon>
        <taxon>Bacillota</taxon>
        <taxon>Bacilli</taxon>
        <taxon>Bacillales</taxon>
        <taxon>Paenibacillaceae</taxon>
        <taxon>Paenibacillus</taxon>
    </lineage>
</organism>
<evidence type="ECO:0000313" key="3">
    <source>
        <dbReference type="Proteomes" id="UP000006620"/>
    </source>
</evidence>
<dbReference type="Pfam" id="PF14568">
    <property type="entry name" value="SUKH_6"/>
    <property type="match status" value="1"/>
</dbReference>
<dbReference type="InterPro" id="IPR037883">
    <property type="entry name" value="Knr4/Smi1-like_sf"/>
</dbReference>
<dbReference type="Gene3D" id="3.40.1580.10">
    <property type="entry name" value="SMI1/KNR4-like"/>
    <property type="match status" value="1"/>
</dbReference>
<dbReference type="InterPro" id="IPR018958">
    <property type="entry name" value="Knr4/Smi1-like_dom"/>
</dbReference>
<feature type="domain" description="Knr4/Smi1-like" evidence="1">
    <location>
        <begin position="24"/>
        <end position="150"/>
    </location>
</feature>
<dbReference type="AlphaFoldDB" id="F8FHT5"/>
<sequence length="158" mass="18184">MSIKDYEEAKDLMKEDPKTYHLGPHSDELIHVAEKKLGIKFRGIYRDFLKEYGIVSTYGHQVYGITSDKFENDAVPNAVWLTLLERKTIDLPNNLFIIYEDDFGDYYYCMDFNQGSEVDVEPKVVAYPAGVGIDWPQKTVAEDFGQFLKGLILDTIEL</sequence>
<evidence type="ECO:0000259" key="1">
    <source>
        <dbReference type="SMART" id="SM00860"/>
    </source>
</evidence>
<reference evidence="2 3" key="2">
    <citation type="journal article" date="2013" name="Genome Announc.">
        <title>Genome Sequence of Growth-Improving Paenibacillus mucilaginosus Strain KNP414.</title>
        <authorList>
            <person name="Lu J.J."/>
            <person name="Wang J.F."/>
            <person name="Hu X.F."/>
        </authorList>
    </citation>
    <scope>NUCLEOTIDE SEQUENCE [LARGE SCALE GENOMIC DNA]</scope>
    <source>
        <strain evidence="2 3">KNP414</strain>
    </source>
</reference>
<dbReference type="EMBL" id="CP002869">
    <property type="protein sequence ID" value="AEI42792.1"/>
    <property type="molecule type" value="Genomic_DNA"/>
</dbReference>
<proteinExistence type="predicted"/>
<reference evidence="3" key="1">
    <citation type="submission" date="2011-06" db="EMBL/GenBank/DDBJ databases">
        <title>Complete genome sequence of Paenibacillus mucilaginosus KNP414.</title>
        <authorList>
            <person name="Wang J."/>
            <person name="Hu S."/>
            <person name="Hu X."/>
            <person name="Zhang B."/>
            <person name="Dong D."/>
            <person name="Zhang S."/>
            <person name="Zhao K."/>
            <person name="Wu D."/>
        </authorList>
    </citation>
    <scope>NUCLEOTIDE SEQUENCE [LARGE SCALE GENOMIC DNA]</scope>
    <source>
        <strain evidence="3">KNP414</strain>
    </source>
</reference>
<dbReference type="SUPFAM" id="SSF160631">
    <property type="entry name" value="SMI1/KNR4-like"/>
    <property type="match status" value="1"/>
</dbReference>
<dbReference type="RefSeq" id="WP_013917946.1">
    <property type="nucleotide sequence ID" value="NC_015690.1"/>
</dbReference>
<dbReference type="HOGENOM" id="CLU_139788_1_0_9"/>